<dbReference type="NCBIfam" id="TIGR03303">
    <property type="entry name" value="OM_YaeT"/>
    <property type="match status" value="1"/>
</dbReference>
<evidence type="ECO:0000256" key="4">
    <source>
        <dbReference type="ARBA" id="ARBA00022729"/>
    </source>
</evidence>
<evidence type="ECO:0000256" key="2">
    <source>
        <dbReference type="ARBA" id="ARBA00022452"/>
    </source>
</evidence>
<dbReference type="PROSITE" id="PS51779">
    <property type="entry name" value="POTRA"/>
    <property type="match status" value="4"/>
</dbReference>
<dbReference type="InterPro" id="IPR000184">
    <property type="entry name" value="Bac_surfAg_D15"/>
</dbReference>
<dbReference type="InterPro" id="IPR034746">
    <property type="entry name" value="POTRA"/>
</dbReference>
<evidence type="ECO:0000256" key="6">
    <source>
        <dbReference type="ARBA" id="ARBA00023136"/>
    </source>
</evidence>
<keyword evidence="2 8" id="KW-1134">Transmembrane beta strand</keyword>
<dbReference type="PIRSF" id="PIRSF006076">
    <property type="entry name" value="OM_assembly_OMP85"/>
    <property type="match status" value="1"/>
</dbReference>
<keyword evidence="6 8" id="KW-0472">Membrane</keyword>
<dbReference type="Pfam" id="PF01103">
    <property type="entry name" value="Omp85"/>
    <property type="match status" value="1"/>
</dbReference>
<accession>A0A7W9CTE0</accession>
<feature type="signal peptide" evidence="8">
    <location>
        <begin position="1"/>
        <end position="21"/>
    </location>
</feature>
<keyword evidence="3 8" id="KW-0812">Transmembrane</keyword>
<evidence type="ECO:0000259" key="10">
    <source>
        <dbReference type="PROSITE" id="PS51779"/>
    </source>
</evidence>
<evidence type="ECO:0000313" key="11">
    <source>
        <dbReference type="EMBL" id="MBB5751314.1"/>
    </source>
</evidence>
<evidence type="ECO:0000256" key="9">
    <source>
        <dbReference type="NCBIfam" id="TIGR03303"/>
    </source>
</evidence>
<comment type="similarity">
    <text evidence="8">Belongs to the BamA family.</text>
</comment>
<keyword evidence="5 8" id="KW-0677">Repeat</keyword>
<dbReference type="RefSeq" id="WP_183851880.1">
    <property type="nucleotide sequence ID" value="NZ_JACHOO010000001.1"/>
</dbReference>
<feature type="chain" id="PRO_5031653552" description="Outer membrane protein assembly factor BamA" evidence="8">
    <location>
        <begin position="22"/>
        <end position="774"/>
    </location>
</feature>
<feature type="domain" description="POTRA" evidence="10">
    <location>
        <begin position="183"/>
        <end position="271"/>
    </location>
</feature>
<dbReference type="AlphaFoldDB" id="A0A7W9CTE0"/>
<sequence precursor="true">MTVARGVARIALMTVAVPVLAAQTGVLGSLSAEAAVIRSVVVQGNQRVDSETVRSYVLIQPGRNFGPADIDRSVQALYATGLFSDVSITQRGNSLVVKVSENAVVGTVRFQGNKKIKRAMLEGLLETKPRAVVTDAKLQGDVERIKGYYQHTGRAQADVRAETTPRDNGRVDVTFVITEGSRTGISDIEFVGNKAFSDGRLRSVIQTKETNFLSWFTKRDVYDDAKLAADQELLRRFYLRSGYADFRVVSAEPTFDEARNKYVITFTIEEGPRYKFGAVNVDSSIPEVSADSLKDVVKTKSGRTFNALLIERTLEDMTYAIAKTGYSFAQVRPRADRNYETNTIDITYMVDEGPRLYVERIDVRGNDRTRDYVIRREFDMAEGDAYNRVLADRAERRLRNLGYFKSVNVTTEPGSSPDRVVIVVNVEDQSTGSFTVGGGYSTDDGFIAEVSMQEKNFLGRGQYLKITVGGGENSQNFNMSFTEPYFLGRRMALGFDAFYQTSDDTNDRPYNLDSYGGTLRLGLPITDDLDVQFNYKLANRDVSARTGVTDTDALKAIYGDGEYLNSSIGYQVTYSTIDNKQDPRDGLYFRLNQDFAGVGGDGQWVKTTADARYYKEVVPETGIVGFLKIGAGNITGWGDDVAILDNFFKGGETIRGFKARGYGARYDGVNDSYALGGKNYVNATAEVQFPMPLAPSDLGLRGAVFADAGTLFDVDRPSGLAGEIHDDASIRSSVGASILWNSPFGLLRADFAQALTKESYDEEQFFRFSAGTQF</sequence>
<comment type="caution">
    <text evidence="11">The sequence shown here is derived from an EMBL/GenBank/DDBJ whole genome shotgun (WGS) entry which is preliminary data.</text>
</comment>
<name>A0A7W9CTE0_9HYPH</name>
<feature type="domain" description="POTRA" evidence="10">
    <location>
        <begin position="35"/>
        <end position="102"/>
    </location>
</feature>
<dbReference type="GO" id="GO:0051205">
    <property type="term" value="P:protein insertion into membrane"/>
    <property type="evidence" value="ECO:0007669"/>
    <property type="project" value="UniProtKB-UniRule"/>
</dbReference>
<feature type="domain" description="POTRA" evidence="10">
    <location>
        <begin position="356"/>
        <end position="429"/>
    </location>
</feature>
<comment type="subcellular location">
    <subcellularLocation>
        <location evidence="8">Cell outer membrane</location>
    </subcellularLocation>
    <subcellularLocation>
        <location evidence="1">Membrane</location>
    </subcellularLocation>
</comment>
<dbReference type="InterPro" id="IPR010827">
    <property type="entry name" value="BamA/TamA_POTRA"/>
</dbReference>
<feature type="domain" description="POTRA" evidence="10">
    <location>
        <begin position="103"/>
        <end position="180"/>
    </location>
</feature>
<evidence type="ECO:0000256" key="1">
    <source>
        <dbReference type="ARBA" id="ARBA00004370"/>
    </source>
</evidence>
<gene>
    <name evidence="8" type="primary">bamA</name>
    <name evidence="11" type="ORF">GGQ63_000357</name>
</gene>
<dbReference type="GO" id="GO:0009279">
    <property type="term" value="C:cell outer membrane"/>
    <property type="evidence" value="ECO:0007669"/>
    <property type="project" value="UniProtKB-SubCell"/>
</dbReference>
<keyword evidence="12" id="KW-1185">Reference proteome</keyword>
<reference evidence="11 12" key="1">
    <citation type="submission" date="2020-08" db="EMBL/GenBank/DDBJ databases">
        <title>Genomic Encyclopedia of Type Strains, Phase IV (KMG-IV): sequencing the most valuable type-strain genomes for metagenomic binning, comparative biology and taxonomic classification.</title>
        <authorList>
            <person name="Goeker M."/>
        </authorList>
    </citation>
    <scope>NUCLEOTIDE SEQUENCE [LARGE SCALE GENOMIC DNA]</scope>
    <source>
        <strain evidence="11 12">DSM 16268</strain>
    </source>
</reference>
<dbReference type="Pfam" id="PF07244">
    <property type="entry name" value="POTRA"/>
    <property type="match status" value="5"/>
</dbReference>
<dbReference type="Proteomes" id="UP000523821">
    <property type="component" value="Unassembled WGS sequence"/>
</dbReference>
<dbReference type="Gene3D" id="2.40.160.50">
    <property type="entry name" value="membrane protein fhac: a member of the omp85/tpsb transporter family"/>
    <property type="match status" value="1"/>
</dbReference>
<dbReference type="HAMAP" id="MF_01430">
    <property type="entry name" value="OM_assembly_BamA"/>
    <property type="match status" value="1"/>
</dbReference>
<proteinExistence type="inferred from homology"/>
<dbReference type="EMBL" id="JACHOO010000001">
    <property type="protein sequence ID" value="MBB5751314.1"/>
    <property type="molecule type" value="Genomic_DNA"/>
</dbReference>
<evidence type="ECO:0000256" key="3">
    <source>
        <dbReference type="ARBA" id="ARBA00022692"/>
    </source>
</evidence>
<dbReference type="PANTHER" id="PTHR12815:SF23">
    <property type="entry name" value="OUTER MEMBRANE PROTEIN ASSEMBLY FACTOR BAMA"/>
    <property type="match status" value="1"/>
</dbReference>
<dbReference type="GO" id="GO:0043165">
    <property type="term" value="P:Gram-negative-bacterium-type cell outer membrane assembly"/>
    <property type="evidence" value="ECO:0007669"/>
    <property type="project" value="UniProtKB-UniRule"/>
</dbReference>
<dbReference type="InterPro" id="IPR023707">
    <property type="entry name" value="OM_assembly_BamA"/>
</dbReference>
<keyword evidence="7 8" id="KW-0998">Cell outer membrane</keyword>
<dbReference type="InterPro" id="IPR039910">
    <property type="entry name" value="D15-like"/>
</dbReference>
<comment type="function">
    <text evidence="8">Part of the outer membrane protein assembly complex, which is involved in assembly and insertion of beta-barrel proteins into the outer membrane.</text>
</comment>
<protein>
    <recommendedName>
        <fullName evidence="8 9">Outer membrane protein assembly factor BamA</fullName>
    </recommendedName>
</protein>
<evidence type="ECO:0000256" key="8">
    <source>
        <dbReference type="HAMAP-Rule" id="MF_01430"/>
    </source>
</evidence>
<evidence type="ECO:0000256" key="7">
    <source>
        <dbReference type="ARBA" id="ARBA00023237"/>
    </source>
</evidence>
<comment type="subunit">
    <text evidence="8">Part of the Bam complex.</text>
</comment>
<organism evidence="11 12">
    <name type="scientific">Prosthecomicrobium pneumaticum</name>
    <dbReference type="NCBI Taxonomy" id="81895"/>
    <lineage>
        <taxon>Bacteria</taxon>
        <taxon>Pseudomonadati</taxon>
        <taxon>Pseudomonadota</taxon>
        <taxon>Alphaproteobacteria</taxon>
        <taxon>Hyphomicrobiales</taxon>
        <taxon>Kaistiaceae</taxon>
        <taxon>Prosthecomicrobium</taxon>
    </lineage>
</organism>
<dbReference type="Gene3D" id="3.10.20.310">
    <property type="entry name" value="membrane protein fhac"/>
    <property type="match status" value="5"/>
</dbReference>
<keyword evidence="4 8" id="KW-0732">Signal</keyword>
<dbReference type="PANTHER" id="PTHR12815">
    <property type="entry name" value="SORTING AND ASSEMBLY MACHINERY SAMM50 PROTEIN FAMILY MEMBER"/>
    <property type="match status" value="1"/>
</dbReference>
<evidence type="ECO:0000313" key="12">
    <source>
        <dbReference type="Proteomes" id="UP000523821"/>
    </source>
</evidence>
<evidence type="ECO:0000256" key="5">
    <source>
        <dbReference type="ARBA" id="ARBA00022737"/>
    </source>
</evidence>